<feature type="region of interest" description="Disordered" evidence="4">
    <location>
        <begin position="348"/>
        <end position="383"/>
    </location>
</feature>
<keyword evidence="2" id="KW-0689">Ribosomal protein</keyword>
<comment type="similarity">
    <text evidence="1">Belongs to the eukaryotic ribosomal protein eL31 family.</text>
</comment>
<evidence type="ECO:0000259" key="5">
    <source>
        <dbReference type="Pfam" id="PF14309"/>
    </source>
</evidence>
<evidence type="ECO:0008006" key="9">
    <source>
        <dbReference type="Google" id="ProtNLM"/>
    </source>
</evidence>
<dbReference type="SUPFAM" id="SSF54575">
    <property type="entry name" value="Ribosomal protein L31e"/>
    <property type="match status" value="1"/>
</dbReference>
<evidence type="ECO:0000313" key="8">
    <source>
        <dbReference type="Proteomes" id="UP001318860"/>
    </source>
</evidence>
<dbReference type="EMBL" id="JABTTQ020000003">
    <property type="protein sequence ID" value="KAK6161030.1"/>
    <property type="molecule type" value="Genomic_DNA"/>
</dbReference>
<dbReference type="InterPro" id="IPR020052">
    <property type="entry name" value="Ribosomal_eL31_CS"/>
</dbReference>
<dbReference type="PANTHER" id="PTHR21726">
    <property type="entry name" value="PHOSPHATIDYLINOSITOL N-ACETYLGLUCOSAMINYLTRANSFERASE SUBUNIT P DOWN SYNDROME CRITICAL REGION PROTEIN 5 -RELATED"/>
    <property type="match status" value="1"/>
</dbReference>
<dbReference type="Pfam" id="PF14309">
    <property type="entry name" value="DUF4378"/>
    <property type="match status" value="1"/>
</dbReference>
<dbReference type="InterPro" id="IPR000054">
    <property type="entry name" value="Ribosomal_eL31"/>
</dbReference>
<reference evidence="7 8" key="1">
    <citation type="journal article" date="2021" name="Comput. Struct. Biotechnol. J.">
        <title>De novo genome assembly of the potent medicinal plant Rehmannia glutinosa using nanopore technology.</title>
        <authorList>
            <person name="Ma L."/>
            <person name="Dong C."/>
            <person name="Song C."/>
            <person name="Wang X."/>
            <person name="Zheng X."/>
            <person name="Niu Y."/>
            <person name="Chen S."/>
            <person name="Feng W."/>
        </authorList>
    </citation>
    <scope>NUCLEOTIDE SEQUENCE [LARGE SCALE GENOMIC DNA]</scope>
    <source>
        <strain evidence="7">DH-2019</strain>
    </source>
</reference>
<evidence type="ECO:0000256" key="4">
    <source>
        <dbReference type="SAM" id="MobiDB-lite"/>
    </source>
</evidence>
<gene>
    <name evidence="7" type="ORF">DH2020_004411</name>
</gene>
<evidence type="ECO:0000256" key="2">
    <source>
        <dbReference type="ARBA" id="ARBA00022980"/>
    </source>
</evidence>
<dbReference type="Gene3D" id="3.10.440.10">
    <property type="match status" value="1"/>
</dbReference>
<dbReference type="PANTHER" id="PTHR21726:SF29">
    <property type="entry name" value="EXPRESSED PROTEIN"/>
    <property type="match status" value="1"/>
</dbReference>
<dbReference type="InterPro" id="IPR023621">
    <property type="entry name" value="Ribosomal_eL31_dom_sf"/>
</dbReference>
<dbReference type="Proteomes" id="UP001318860">
    <property type="component" value="Unassembled WGS sequence"/>
</dbReference>
<organism evidence="7 8">
    <name type="scientific">Rehmannia glutinosa</name>
    <name type="common">Chinese foxglove</name>
    <dbReference type="NCBI Taxonomy" id="99300"/>
    <lineage>
        <taxon>Eukaryota</taxon>
        <taxon>Viridiplantae</taxon>
        <taxon>Streptophyta</taxon>
        <taxon>Embryophyta</taxon>
        <taxon>Tracheophyta</taxon>
        <taxon>Spermatophyta</taxon>
        <taxon>Magnoliopsida</taxon>
        <taxon>eudicotyledons</taxon>
        <taxon>Gunneridae</taxon>
        <taxon>Pentapetalae</taxon>
        <taxon>asterids</taxon>
        <taxon>lamiids</taxon>
        <taxon>Lamiales</taxon>
        <taxon>Orobanchaceae</taxon>
        <taxon>Rehmannieae</taxon>
        <taxon>Rehmannia</taxon>
    </lineage>
</organism>
<comment type="caution">
    <text evidence="7">The sequence shown here is derived from an EMBL/GenBank/DDBJ whole genome shotgun (WGS) entry which is preliminary data.</text>
</comment>
<accession>A0ABR0XPQ6</accession>
<feature type="region of interest" description="Disordered" evidence="4">
    <location>
        <begin position="640"/>
        <end position="663"/>
    </location>
</feature>
<feature type="domain" description="DUF4378" evidence="5">
    <location>
        <begin position="673"/>
        <end position="823"/>
    </location>
</feature>
<keyword evidence="8" id="KW-1185">Reference proteome</keyword>
<feature type="region of interest" description="Disordered" evidence="4">
    <location>
        <begin position="284"/>
        <end position="304"/>
    </location>
</feature>
<proteinExistence type="inferred from homology"/>
<dbReference type="InterPro" id="IPR032795">
    <property type="entry name" value="DUF3741-assoc"/>
</dbReference>
<evidence type="ECO:0000313" key="7">
    <source>
        <dbReference type="EMBL" id="KAK6161030.1"/>
    </source>
</evidence>
<dbReference type="Pfam" id="PF14383">
    <property type="entry name" value="VARLMGL"/>
    <property type="match status" value="1"/>
</dbReference>
<keyword evidence="3" id="KW-0687">Ribonucleoprotein</keyword>
<dbReference type="PROSITE" id="PS01144">
    <property type="entry name" value="RIBOSOMAL_L31E"/>
    <property type="match status" value="1"/>
</dbReference>
<sequence length="899" mass="100845">MGIEKQGSKGGNYVGGLFQLFDWNAKSQKKLLSSNADSPEKSKQKKRFDGNLPMTRLQMLGEDEIGAGSSIKESSDYSCASSVTDDDFYVSKSPGVVAKLMGLDCLPISNMYEPYSTPLSDCQSRLASHYTTKNLEYFQDPQFMHSSSLHENVILQKPIKKFQNEILPPKSAKSIPITHHRLLSPIKSSNYIPPTDAAKKGVTDLKEKVQVAKKTSKCFEVSHRPSESSAVKNLRGHSMNKSWNGIVNPNSEESSVVVKNKGKSVSLALQAKANVQKRQALNLHNSRASVGQKDSNDLSPNELFTSRIKKPSTRNCSSVLRQNNQKQNCTVDRGKSPLKPIVQRGKALNGECSSTRQRKTSKLVGPSKVSSQKLASEVKDDKRQVSSCKKRSIDGSYHHSEKIQDAHDLSVNENGKVVRSSAVTNVVSFTFTAPMTQQRPSSVGSADAGKNCKIFQADSPSKWIMLDSDGMVARKFSSLGHNVKGGDILSTFLEQKLKELTHKIEFSHQRSGTVSFVGSNVLEENKTKDGNYAYKQEGQPGFSLYSSRDTKGFITDQKCQNPVDEMGMYRRNMSEERSLLDFRLPSPVSVLDHFSISESCHSSDTADTNSTGGAKHCSPIQFHDVLSRYSMNTFPPLEGDAELSDSASSTSAINMPKRRETTPYCKKPRGSKLEYVKEISCNIDMMFNDYALGTACHIIKPRLFDQVERRKGYLNGCENISRIDRRLLFDCVNECLDMRCRRYVRGGYKLWAKGLWMVKKKDRLAEDVCKEISGWSAMGDFMVDEIVENDMSSQYGRWLDYEIEAFELGIQIESKILSSLIDEVVDAILIFFSLFYNDLSLHNYFPCKHYLSMLLKRFAHKAMRIVDIKVDVKLNKYIWSRGIRKCPKTGSRSNCSLEE</sequence>
<feature type="domain" description="DUF3741" evidence="6">
    <location>
        <begin position="81"/>
        <end position="110"/>
    </location>
</feature>
<dbReference type="InterPro" id="IPR025486">
    <property type="entry name" value="DUF4378"/>
</dbReference>
<evidence type="ECO:0000256" key="1">
    <source>
        <dbReference type="ARBA" id="ARBA00010808"/>
    </source>
</evidence>
<dbReference type="Pfam" id="PF01198">
    <property type="entry name" value="Ribosomal_L31e"/>
    <property type="match status" value="1"/>
</dbReference>
<evidence type="ECO:0000256" key="3">
    <source>
        <dbReference type="ARBA" id="ARBA00023274"/>
    </source>
</evidence>
<evidence type="ECO:0000259" key="6">
    <source>
        <dbReference type="Pfam" id="PF14383"/>
    </source>
</evidence>
<name>A0ABR0XPQ6_REHGL</name>
<protein>
    <recommendedName>
        <fullName evidence="9">DUF4378 domain-containing protein</fullName>
    </recommendedName>
</protein>